<feature type="domain" description="Amidase" evidence="1">
    <location>
        <begin position="330"/>
        <end position="425"/>
    </location>
</feature>
<protein>
    <submittedName>
        <fullName evidence="2">Amidase</fullName>
    </submittedName>
</protein>
<dbReference type="EMBL" id="QFNN01000099">
    <property type="protein sequence ID" value="PZO88180.1"/>
    <property type="molecule type" value="Genomic_DNA"/>
</dbReference>
<dbReference type="SUPFAM" id="SSF75304">
    <property type="entry name" value="Amidase signature (AS) enzymes"/>
    <property type="match status" value="1"/>
</dbReference>
<proteinExistence type="predicted"/>
<evidence type="ECO:0000313" key="3">
    <source>
        <dbReference type="Proteomes" id="UP000249066"/>
    </source>
</evidence>
<dbReference type="PANTHER" id="PTHR43372">
    <property type="entry name" value="FATTY-ACID AMIDE HYDROLASE"/>
    <property type="match status" value="1"/>
</dbReference>
<comment type="caution">
    <text evidence="2">The sequence shown here is derived from an EMBL/GenBank/DDBJ whole genome shotgun (WGS) entry which is preliminary data.</text>
</comment>
<dbReference type="Proteomes" id="UP000249066">
    <property type="component" value="Unassembled WGS sequence"/>
</dbReference>
<dbReference type="InterPro" id="IPR036928">
    <property type="entry name" value="AS_sf"/>
</dbReference>
<dbReference type="PANTHER" id="PTHR43372:SF4">
    <property type="entry name" value="FATTY-ACID AMIDE HYDROLASE 2"/>
    <property type="match status" value="1"/>
</dbReference>
<sequence length="438" mass="45677">MTERGAIETARAIAAGETSARAECEAAIARIEERDGAINAVVIRDFDRACAAADTADARLKAGEAAPLLGVPMTVKESFDVAGLPTSWGFPRHRDHIAAADALVVRRLKAAGAVILGKSNVPVGLTDLQAVNPIHGRTSNPHDVSRTSGGSSGGAAAALAAGLTPLEYGSDIGGSIRTPAHFCGVWGHKSSYGLVSSQGHFFPGTDGADAPLGVVGPLARNAEDLALALLLTADFTPPPARIETLAGARILLLTSHPVARADSAIVAAIEAAGEACTAAGASVDRQSALLPDLAAMHRDYMRMLNMALTRGIAPGREAPTLTHWFDQCDKQARAERGWRTLFDNYDAVFAPACGTTAFPHDDEADLRKRRLVIDGEATEFAAQFAWPGLATYPELPATAAPIGHDAGGLPIGMQVIGPRWADRTTIMIAELTRRALAG</sequence>
<organism evidence="2 3">
    <name type="scientific">Sphingomonas sanxanigenens</name>
    <dbReference type="NCBI Taxonomy" id="397260"/>
    <lineage>
        <taxon>Bacteria</taxon>
        <taxon>Pseudomonadati</taxon>
        <taxon>Pseudomonadota</taxon>
        <taxon>Alphaproteobacteria</taxon>
        <taxon>Sphingomonadales</taxon>
        <taxon>Sphingomonadaceae</taxon>
        <taxon>Sphingomonas</taxon>
    </lineage>
</organism>
<gene>
    <name evidence="2" type="ORF">DI623_13225</name>
</gene>
<reference evidence="2 3" key="1">
    <citation type="submission" date="2017-08" db="EMBL/GenBank/DDBJ databases">
        <title>Infants hospitalized years apart are colonized by the same room-sourced microbial strains.</title>
        <authorList>
            <person name="Brooks B."/>
            <person name="Olm M.R."/>
            <person name="Firek B.A."/>
            <person name="Baker R."/>
            <person name="Thomas B.C."/>
            <person name="Morowitz M.J."/>
            <person name="Banfield J.F."/>
        </authorList>
    </citation>
    <scope>NUCLEOTIDE SEQUENCE [LARGE SCALE GENOMIC DNA]</scope>
    <source>
        <strain evidence="2">S2_018_000_R2_101</strain>
    </source>
</reference>
<evidence type="ECO:0000259" key="1">
    <source>
        <dbReference type="Pfam" id="PF01425"/>
    </source>
</evidence>
<dbReference type="GO" id="GO:0012505">
    <property type="term" value="C:endomembrane system"/>
    <property type="evidence" value="ECO:0007669"/>
    <property type="project" value="TreeGrafter"/>
</dbReference>
<dbReference type="Pfam" id="PF01425">
    <property type="entry name" value="Amidase"/>
    <property type="match status" value="2"/>
</dbReference>
<dbReference type="Gene3D" id="3.90.1300.10">
    <property type="entry name" value="Amidase signature (AS) domain"/>
    <property type="match status" value="1"/>
</dbReference>
<evidence type="ECO:0000313" key="2">
    <source>
        <dbReference type="EMBL" id="PZO88180.1"/>
    </source>
</evidence>
<dbReference type="AlphaFoldDB" id="A0A2W5A0U4"/>
<accession>A0A2W5A0U4</accession>
<feature type="domain" description="Amidase" evidence="1">
    <location>
        <begin position="25"/>
        <end position="303"/>
    </location>
</feature>
<dbReference type="InterPro" id="IPR023631">
    <property type="entry name" value="Amidase_dom"/>
</dbReference>
<name>A0A2W5A0U4_9SPHN</name>
<dbReference type="InterPro" id="IPR052739">
    <property type="entry name" value="FAAH2"/>
</dbReference>